<dbReference type="EMBL" id="CABVLU010000003">
    <property type="protein sequence ID" value="VVT54071.1"/>
    <property type="molecule type" value="Genomic_DNA"/>
</dbReference>
<dbReference type="Pfam" id="PF05997">
    <property type="entry name" value="Nop52"/>
    <property type="match status" value="1"/>
</dbReference>
<dbReference type="PANTHER" id="PTHR13026:SF0">
    <property type="entry name" value="RIBOSOMAL RNA PROCESSING 1B"/>
    <property type="match status" value="1"/>
</dbReference>
<accession>A0A5E8BSR8</accession>
<dbReference type="GeneID" id="43582707"/>
<feature type="compositionally biased region" description="Acidic residues" evidence="5">
    <location>
        <begin position="253"/>
        <end position="284"/>
    </location>
</feature>
<evidence type="ECO:0000256" key="2">
    <source>
        <dbReference type="ARBA" id="ARBA00006374"/>
    </source>
</evidence>
<evidence type="ECO:0000256" key="4">
    <source>
        <dbReference type="ARBA" id="ARBA00023242"/>
    </source>
</evidence>
<comment type="subcellular location">
    <subcellularLocation>
        <location evidence="1">Nucleus</location>
    </subcellularLocation>
</comment>
<dbReference type="Proteomes" id="UP000398389">
    <property type="component" value="Unassembled WGS sequence"/>
</dbReference>
<organism evidence="6 7">
    <name type="scientific">Magnusiomyces paraingens</name>
    <dbReference type="NCBI Taxonomy" id="2606893"/>
    <lineage>
        <taxon>Eukaryota</taxon>
        <taxon>Fungi</taxon>
        <taxon>Dikarya</taxon>
        <taxon>Ascomycota</taxon>
        <taxon>Saccharomycotina</taxon>
        <taxon>Dipodascomycetes</taxon>
        <taxon>Dipodascales</taxon>
        <taxon>Dipodascaceae</taxon>
        <taxon>Magnusiomyces</taxon>
    </lineage>
</organism>
<sequence>MGKNQTASVAKKNLSLQAKKRKKPSSEPNINQKNSPSLKAHPANVQTHPFVKKLADNEKSVRDNALKSLNVFLQTSKEIPSFELLKLWRALFYSVWLCDRPLTQQALTDDLANILIKIHSINFSTFLDAFWVIMAREWEGLDRYRLDKFYLLIRRYFAASLRRLKNQNWDDDWTDDFLKLMEHIPLNLDNIKVPNGIRFHIFDIFLDEFERVMKEDDISFTKGIKSKRTKKGIDEEDRLEIDNVPEYHTVNSDNEEESDDENSDDEDSESSDSEDEGWVEETEEEKSQKEKKKMDEQQREQIEREKEWVVIAKKIKENNVPLKKLLKPLESLATQSQYRLIRKAAQEVLDDERLIVWGVNKSSTLKEADSEEEFTGWN</sequence>
<dbReference type="PANTHER" id="PTHR13026">
    <property type="entry name" value="NNP-1 PROTEIN NOVEL NUCLEAR PROTEIN 1 NOP52"/>
    <property type="match status" value="1"/>
</dbReference>
<feature type="region of interest" description="Disordered" evidence="5">
    <location>
        <begin position="236"/>
        <end position="303"/>
    </location>
</feature>
<dbReference type="InterPro" id="IPR010301">
    <property type="entry name" value="RRP1"/>
</dbReference>
<dbReference type="GO" id="GO:0006364">
    <property type="term" value="P:rRNA processing"/>
    <property type="evidence" value="ECO:0007669"/>
    <property type="project" value="UniProtKB-KW"/>
</dbReference>
<dbReference type="RefSeq" id="XP_031854498.1">
    <property type="nucleotide sequence ID" value="XM_031998607.1"/>
</dbReference>
<evidence type="ECO:0000313" key="7">
    <source>
        <dbReference type="Proteomes" id="UP000398389"/>
    </source>
</evidence>
<comment type="similarity">
    <text evidence="2">Belongs to the RRP1 family.</text>
</comment>
<proteinExistence type="inferred from homology"/>
<name>A0A5E8BSR8_9ASCO</name>
<feature type="compositionally biased region" description="Polar residues" evidence="5">
    <location>
        <begin position="26"/>
        <end position="37"/>
    </location>
</feature>
<keyword evidence="7" id="KW-1185">Reference proteome</keyword>
<keyword evidence="3" id="KW-0698">rRNA processing</keyword>
<protein>
    <recommendedName>
        <fullName evidence="8">Ribosomal RNA-processing protein 1</fullName>
    </recommendedName>
</protein>
<feature type="compositionally biased region" description="Basic and acidic residues" evidence="5">
    <location>
        <begin position="285"/>
        <end position="303"/>
    </location>
</feature>
<evidence type="ECO:0000313" key="6">
    <source>
        <dbReference type="EMBL" id="VVT54071.1"/>
    </source>
</evidence>
<dbReference type="OrthoDB" id="2019504at2759"/>
<dbReference type="GO" id="GO:0030688">
    <property type="term" value="C:preribosome, small subunit precursor"/>
    <property type="evidence" value="ECO:0007669"/>
    <property type="project" value="InterPro"/>
</dbReference>
<gene>
    <name evidence="6" type="ORF">SAPINGB_P003892</name>
</gene>
<evidence type="ECO:0008006" key="8">
    <source>
        <dbReference type="Google" id="ProtNLM"/>
    </source>
</evidence>
<evidence type="ECO:0000256" key="1">
    <source>
        <dbReference type="ARBA" id="ARBA00004123"/>
    </source>
</evidence>
<reference evidence="6 7" key="1">
    <citation type="submission" date="2019-09" db="EMBL/GenBank/DDBJ databases">
        <authorList>
            <person name="Brejova B."/>
        </authorList>
    </citation>
    <scope>NUCLEOTIDE SEQUENCE [LARGE SCALE GENOMIC DNA]</scope>
</reference>
<keyword evidence="4" id="KW-0539">Nucleus</keyword>
<evidence type="ECO:0000256" key="5">
    <source>
        <dbReference type="SAM" id="MobiDB-lite"/>
    </source>
</evidence>
<dbReference type="GO" id="GO:0005634">
    <property type="term" value="C:nucleus"/>
    <property type="evidence" value="ECO:0007669"/>
    <property type="project" value="UniProtKB-SubCell"/>
</dbReference>
<feature type="region of interest" description="Disordered" evidence="5">
    <location>
        <begin position="1"/>
        <end position="42"/>
    </location>
</feature>
<dbReference type="AlphaFoldDB" id="A0A5E8BSR8"/>
<evidence type="ECO:0000256" key="3">
    <source>
        <dbReference type="ARBA" id="ARBA00022552"/>
    </source>
</evidence>